<feature type="signal peptide" evidence="1">
    <location>
        <begin position="1"/>
        <end position="22"/>
    </location>
</feature>
<dbReference type="Gene3D" id="2.50.20.10">
    <property type="entry name" value="Lipoprotein localisation LolA/LolB/LppX"/>
    <property type="match status" value="1"/>
</dbReference>
<dbReference type="Pfam" id="PF07044">
    <property type="entry name" value="DUF1329"/>
    <property type="match status" value="1"/>
</dbReference>
<dbReference type="RefSeq" id="WP_284257580.1">
    <property type="nucleotide sequence ID" value="NZ_BSOS01000041.1"/>
</dbReference>
<evidence type="ECO:0000313" key="3">
    <source>
        <dbReference type="Proteomes" id="UP001156641"/>
    </source>
</evidence>
<dbReference type="EMBL" id="BSOS01000041">
    <property type="protein sequence ID" value="GLR66875.1"/>
    <property type="molecule type" value="Genomic_DNA"/>
</dbReference>
<dbReference type="InterPro" id="IPR010752">
    <property type="entry name" value="DUF1329"/>
</dbReference>
<feature type="chain" id="PRO_5045830530" description="DUF1329 domain-containing protein" evidence="1">
    <location>
        <begin position="23"/>
        <end position="450"/>
    </location>
</feature>
<keyword evidence="3" id="KW-1185">Reference proteome</keyword>
<evidence type="ECO:0000256" key="1">
    <source>
        <dbReference type="SAM" id="SignalP"/>
    </source>
</evidence>
<gene>
    <name evidence="2" type="ORF">GCM10010909_15550</name>
</gene>
<organism evidence="2 3">
    <name type="scientific">Acidocella aquatica</name>
    <dbReference type="NCBI Taxonomy" id="1922313"/>
    <lineage>
        <taxon>Bacteria</taxon>
        <taxon>Pseudomonadati</taxon>
        <taxon>Pseudomonadota</taxon>
        <taxon>Alphaproteobacteria</taxon>
        <taxon>Acetobacterales</taxon>
        <taxon>Acidocellaceae</taxon>
        <taxon>Acidocella</taxon>
    </lineage>
</organism>
<name>A0ABQ6A9W5_9PROT</name>
<protein>
    <recommendedName>
        <fullName evidence="4">DUF1329 domain-containing protein</fullName>
    </recommendedName>
</protein>
<keyword evidence="1" id="KW-0732">Signal</keyword>
<evidence type="ECO:0008006" key="4">
    <source>
        <dbReference type="Google" id="ProtNLM"/>
    </source>
</evidence>
<sequence>MKLKHFLLSGFLAAGWGYGAHAQISQLGNTLTDFGSIKAGSADGVIPAYTGGITAMQGLPAASATAGYPDPFASEKPLFSVTGANMAQYASELTPGAQALLKRYPDYRIDVYPTHRTASYPAWVLQNTVKQAGQAKELPDGAGVSGVYGAIPFPVPADGYQVMWNSFLQYHPAYCEERFQNYLVDSSGSVTQLGTIQTSWTHQYYNPNATSLDSNFWAFYEVRYLTPAAEAGQTFLFEYPIDFGKNDDVTYFYSPGTRRVRLAPEFTYDTPIASYGGAIDYDEIDLFYGKMDKFDWKLVGEKEMIVPYNDYKMANTTESDVLGSHFLKPDGVRWERHRVWEIDATLKADQRHAFSRWTFYVDEDSWQIVASESYDHSGAIYKVGFAYPYQDYADGDATNFAHTFGIYDLSRGSYELSYVQTQGNGFYHCTTTLPNMSNYTAQAMAAQSVR</sequence>
<comment type="caution">
    <text evidence="2">The sequence shown here is derived from an EMBL/GenBank/DDBJ whole genome shotgun (WGS) entry which is preliminary data.</text>
</comment>
<accession>A0ABQ6A9W5</accession>
<evidence type="ECO:0000313" key="2">
    <source>
        <dbReference type="EMBL" id="GLR66875.1"/>
    </source>
</evidence>
<dbReference type="CDD" id="cd16329">
    <property type="entry name" value="LolA_like"/>
    <property type="match status" value="1"/>
</dbReference>
<reference evidence="3" key="1">
    <citation type="journal article" date="2019" name="Int. J. Syst. Evol. Microbiol.">
        <title>The Global Catalogue of Microorganisms (GCM) 10K type strain sequencing project: providing services to taxonomists for standard genome sequencing and annotation.</title>
        <authorList>
            <consortium name="The Broad Institute Genomics Platform"/>
            <consortium name="The Broad Institute Genome Sequencing Center for Infectious Disease"/>
            <person name="Wu L."/>
            <person name="Ma J."/>
        </authorList>
    </citation>
    <scope>NUCLEOTIDE SEQUENCE [LARGE SCALE GENOMIC DNA]</scope>
    <source>
        <strain evidence="3">NBRC 112502</strain>
    </source>
</reference>
<dbReference type="Proteomes" id="UP001156641">
    <property type="component" value="Unassembled WGS sequence"/>
</dbReference>
<proteinExistence type="predicted"/>